<comment type="catalytic activity">
    <reaction evidence="1">
        <text>ATP + protein L-histidine = ADP + protein N-phospho-L-histidine.</text>
        <dbReference type="EC" id="2.7.13.3"/>
    </reaction>
</comment>
<evidence type="ECO:0000256" key="3">
    <source>
        <dbReference type="ARBA" id="ARBA00022553"/>
    </source>
</evidence>
<dbReference type="CDD" id="cd16917">
    <property type="entry name" value="HATPase_UhpB-NarQ-NarX-like"/>
    <property type="match status" value="1"/>
</dbReference>
<dbReference type="EMBL" id="JBHMAU010000075">
    <property type="protein sequence ID" value="MFB9777349.1"/>
    <property type="molecule type" value="Genomic_DNA"/>
</dbReference>
<dbReference type="InterPro" id="IPR003594">
    <property type="entry name" value="HATPase_dom"/>
</dbReference>
<comment type="caution">
    <text evidence="14">The sequence shown here is derived from an EMBL/GenBank/DDBJ whole genome shotgun (WGS) entry which is preliminary data.</text>
</comment>
<evidence type="ECO:0000256" key="1">
    <source>
        <dbReference type="ARBA" id="ARBA00000085"/>
    </source>
</evidence>
<feature type="region of interest" description="Disordered" evidence="9">
    <location>
        <begin position="219"/>
        <end position="279"/>
    </location>
</feature>
<gene>
    <name evidence="14" type="ORF">ACFFN1_13225</name>
</gene>
<protein>
    <recommendedName>
        <fullName evidence="2">histidine kinase</fullName>
        <ecNumber evidence="2">2.7.13.3</ecNumber>
    </recommendedName>
</protein>
<dbReference type="Pfam" id="PF07730">
    <property type="entry name" value="HisKA_3"/>
    <property type="match status" value="1"/>
</dbReference>
<name>A0ABV5X5Y3_9MICO</name>
<feature type="domain" description="Putative sensor" evidence="13">
    <location>
        <begin position="31"/>
        <end position="211"/>
    </location>
</feature>
<feature type="transmembrane region" description="Helical" evidence="10">
    <location>
        <begin position="352"/>
        <end position="371"/>
    </location>
</feature>
<keyword evidence="4" id="KW-0808">Transferase</keyword>
<keyword evidence="5" id="KW-0547">Nucleotide-binding</keyword>
<keyword evidence="10" id="KW-0812">Transmembrane</keyword>
<keyword evidence="6" id="KW-0418">Kinase</keyword>
<evidence type="ECO:0000259" key="13">
    <source>
        <dbReference type="Pfam" id="PF13796"/>
    </source>
</evidence>
<dbReference type="Pfam" id="PF13796">
    <property type="entry name" value="Sensor"/>
    <property type="match status" value="1"/>
</dbReference>
<feature type="transmembrane region" description="Helical" evidence="10">
    <location>
        <begin position="27"/>
        <end position="49"/>
    </location>
</feature>
<evidence type="ECO:0000256" key="9">
    <source>
        <dbReference type="SAM" id="MobiDB-lite"/>
    </source>
</evidence>
<evidence type="ECO:0000256" key="6">
    <source>
        <dbReference type="ARBA" id="ARBA00022777"/>
    </source>
</evidence>
<accession>A0ABV5X5Y3</accession>
<feature type="compositionally biased region" description="Low complexity" evidence="9">
    <location>
        <begin position="258"/>
        <end position="279"/>
    </location>
</feature>
<dbReference type="InterPro" id="IPR036890">
    <property type="entry name" value="HATPase_C_sf"/>
</dbReference>
<evidence type="ECO:0000256" key="2">
    <source>
        <dbReference type="ARBA" id="ARBA00012438"/>
    </source>
</evidence>
<feature type="domain" description="Signal transduction histidine kinase subgroup 3 dimerisation and phosphoacceptor" evidence="12">
    <location>
        <begin position="479"/>
        <end position="544"/>
    </location>
</feature>
<organism evidence="14 15">
    <name type="scientific">Brevibacterium otitidis</name>
    <dbReference type="NCBI Taxonomy" id="53364"/>
    <lineage>
        <taxon>Bacteria</taxon>
        <taxon>Bacillati</taxon>
        <taxon>Actinomycetota</taxon>
        <taxon>Actinomycetes</taxon>
        <taxon>Micrococcales</taxon>
        <taxon>Brevibacteriaceae</taxon>
        <taxon>Brevibacterium</taxon>
    </lineage>
</organism>
<dbReference type="InterPro" id="IPR011712">
    <property type="entry name" value="Sig_transdc_His_kin_sub3_dim/P"/>
</dbReference>
<evidence type="ECO:0000259" key="11">
    <source>
        <dbReference type="Pfam" id="PF02518"/>
    </source>
</evidence>
<dbReference type="Gene3D" id="3.30.565.10">
    <property type="entry name" value="Histidine kinase-like ATPase, C-terminal domain"/>
    <property type="match status" value="1"/>
</dbReference>
<keyword evidence="15" id="KW-1185">Reference proteome</keyword>
<dbReference type="Pfam" id="PF02518">
    <property type="entry name" value="HATPase_c"/>
    <property type="match status" value="1"/>
</dbReference>
<feature type="compositionally biased region" description="Pro residues" evidence="9">
    <location>
        <begin position="227"/>
        <end position="237"/>
    </location>
</feature>
<dbReference type="EC" id="2.7.13.3" evidence="2"/>
<keyword evidence="7" id="KW-0067">ATP-binding</keyword>
<dbReference type="SUPFAM" id="SSF55874">
    <property type="entry name" value="ATPase domain of HSP90 chaperone/DNA topoisomerase II/histidine kinase"/>
    <property type="match status" value="1"/>
</dbReference>
<sequence>MTTSPTATPATAPSRWTRIRQQMGRDAVLHVSGLPLSLIAMPVLLAVFLPGVALLPLWVGLLVLPAALQLAAAFADLSRARARAWGAAIPAVSRPAPAPGLSGWIGVAKDSRRWLDLLFETLFALPIRVLTFSISSSWFAGALGGLTYAVWGRALPDHNQTLLGLTVAAISGDWDRRISFAADAAFEFVIGLVLLLTLPAVLRLMAVIEVAAIQAGLGSTGGTAAPPTSPPQAPPATGPDGPAGPGHPGPPAQPPQTPTLSTPAAPGAMTRSAASPAPGVSPVLPPLPTLLAPPTNGGPAPLYWLVTIFAGVVLLAVAWPVTAVIYGTWTVVAMLVAIAQSASIVVAVRWPLAAIVLSGLGAGGVITATAHTTGIPWPWTVPSLLAILIVHIVIGLLHRWPYLGALFTLTAVLSGVALLLPRDGGPAGASTSAIVAVSLSAGISILVLLIRTWIRNRGELASVRRLSEVELAKRQHLEERTRIARELHDVVAHSMSVISVQATTARYRNPQLDKTSSEEFESIAGSARQALTEMRGLLSVLRDGQNADLAPQPGILDIPALVAATRDSGAEVALEFDEQLPVVAPTTGLTAFRIVQEGLANALRHAPGAVIAVSVCRHDSQLLVSVTNGPAAAKPAADPQAAPALAAGGGFGLTGMRDRVQALGGTVSAGPAPAGGFKVAASLPIS</sequence>
<dbReference type="Proteomes" id="UP001589707">
    <property type="component" value="Unassembled WGS sequence"/>
</dbReference>
<keyword evidence="3" id="KW-0597">Phosphoprotein</keyword>
<feature type="transmembrane region" description="Helical" evidence="10">
    <location>
        <begin position="377"/>
        <end position="397"/>
    </location>
</feature>
<feature type="transmembrane region" description="Helical" evidence="10">
    <location>
        <begin position="302"/>
        <end position="319"/>
    </location>
</feature>
<dbReference type="InterPro" id="IPR025828">
    <property type="entry name" value="Put_sensor_dom"/>
</dbReference>
<proteinExistence type="predicted"/>
<evidence type="ECO:0000256" key="10">
    <source>
        <dbReference type="SAM" id="Phobius"/>
    </source>
</evidence>
<feature type="transmembrane region" description="Helical" evidence="10">
    <location>
        <begin position="184"/>
        <end position="202"/>
    </location>
</feature>
<evidence type="ECO:0000313" key="14">
    <source>
        <dbReference type="EMBL" id="MFB9777349.1"/>
    </source>
</evidence>
<feature type="transmembrane region" description="Helical" evidence="10">
    <location>
        <begin position="433"/>
        <end position="454"/>
    </location>
</feature>
<dbReference type="RefSeq" id="WP_376841287.1">
    <property type="nucleotide sequence ID" value="NZ_JBHMAU010000075.1"/>
</dbReference>
<dbReference type="InterPro" id="IPR050482">
    <property type="entry name" value="Sensor_HK_TwoCompSys"/>
</dbReference>
<evidence type="ECO:0000313" key="15">
    <source>
        <dbReference type="Proteomes" id="UP001589707"/>
    </source>
</evidence>
<reference evidence="14 15" key="1">
    <citation type="submission" date="2024-09" db="EMBL/GenBank/DDBJ databases">
        <authorList>
            <person name="Sun Q."/>
            <person name="Mori K."/>
        </authorList>
    </citation>
    <scope>NUCLEOTIDE SEQUENCE [LARGE SCALE GENOMIC DNA]</scope>
    <source>
        <strain evidence="14 15">JCM 11683</strain>
    </source>
</reference>
<feature type="transmembrane region" description="Helical" evidence="10">
    <location>
        <begin position="55"/>
        <end position="75"/>
    </location>
</feature>
<keyword evidence="10" id="KW-0472">Membrane</keyword>
<feature type="transmembrane region" description="Helical" evidence="10">
    <location>
        <begin position="129"/>
        <end position="151"/>
    </location>
</feature>
<evidence type="ECO:0000256" key="8">
    <source>
        <dbReference type="ARBA" id="ARBA00023012"/>
    </source>
</evidence>
<feature type="domain" description="Histidine kinase/HSP90-like ATPase" evidence="11">
    <location>
        <begin position="591"/>
        <end position="685"/>
    </location>
</feature>
<evidence type="ECO:0000256" key="7">
    <source>
        <dbReference type="ARBA" id="ARBA00022840"/>
    </source>
</evidence>
<dbReference type="PANTHER" id="PTHR24421">
    <property type="entry name" value="NITRATE/NITRITE SENSOR PROTEIN NARX-RELATED"/>
    <property type="match status" value="1"/>
</dbReference>
<dbReference type="Gene3D" id="1.20.5.1930">
    <property type="match status" value="1"/>
</dbReference>
<feature type="transmembrane region" description="Helical" evidence="10">
    <location>
        <begin position="325"/>
        <end position="345"/>
    </location>
</feature>
<evidence type="ECO:0000256" key="5">
    <source>
        <dbReference type="ARBA" id="ARBA00022741"/>
    </source>
</evidence>
<feature type="transmembrane region" description="Helical" evidence="10">
    <location>
        <begin position="402"/>
        <end position="421"/>
    </location>
</feature>
<feature type="compositionally biased region" description="Pro residues" evidence="9">
    <location>
        <begin position="245"/>
        <end position="257"/>
    </location>
</feature>
<evidence type="ECO:0000256" key="4">
    <source>
        <dbReference type="ARBA" id="ARBA00022679"/>
    </source>
</evidence>
<evidence type="ECO:0000259" key="12">
    <source>
        <dbReference type="Pfam" id="PF07730"/>
    </source>
</evidence>
<dbReference type="PANTHER" id="PTHR24421:SF10">
    <property type="entry name" value="NITRATE_NITRITE SENSOR PROTEIN NARQ"/>
    <property type="match status" value="1"/>
</dbReference>
<keyword evidence="8" id="KW-0902">Two-component regulatory system</keyword>
<keyword evidence="10" id="KW-1133">Transmembrane helix</keyword>